<keyword evidence="1" id="KW-0472">Membrane</keyword>
<name>A0A0S7EIY1_9TELE</name>
<feature type="transmembrane region" description="Helical" evidence="1">
    <location>
        <begin position="12"/>
        <end position="36"/>
    </location>
</feature>
<accession>A0A0S7EIY1</accession>
<dbReference type="InterPro" id="IPR006624">
    <property type="entry name" value="Beta-propeller_rpt_TECPR"/>
</dbReference>
<evidence type="ECO:0000313" key="2">
    <source>
        <dbReference type="EMBL" id="JAO04913.1"/>
    </source>
</evidence>
<reference evidence="2" key="1">
    <citation type="submission" date="2014-12" db="EMBL/GenBank/DDBJ databases">
        <title>Parallel Evolution in Life History Adaptation Evident in the Tissue-Specific Poeciliopsis prolifica transcriptome.</title>
        <authorList>
            <person name="Jue N.K."/>
            <person name="Foley R.J."/>
            <person name="Obergfell C."/>
            <person name="Reznick D.N."/>
            <person name="O'Neill R.J."/>
            <person name="O'Neill M.J."/>
        </authorList>
    </citation>
    <scope>NUCLEOTIDE SEQUENCE</scope>
</reference>
<dbReference type="EMBL" id="GBYX01476764">
    <property type="protein sequence ID" value="JAO04913.1"/>
    <property type="molecule type" value="Transcribed_RNA"/>
</dbReference>
<protein>
    <submittedName>
        <fullName evidence="2">FEL</fullName>
    </submittedName>
</protein>
<feature type="non-terminal residue" evidence="2">
    <location>
        <position position="1"/>
    </location>
</feature>
<proteinExistence type="predicted"/>
<sequence length="126" mass="14113">NAEQWIYFTVKLCLRALAVTCVIIFTNGLVSIFVYFERKYSNSCDMSGGWNRIAGEAVNVEVGSDENTFLVNQNGVLYERAGISGSVPQGSDWKKIEMPVKIKHASYDLGYLWLVTDTGFILKCTK</sequence>
<evidence type="ECO:0000256" key="1">
    <source>
        <dbReference type="SAM" id="Phobius"/>
    </source>
</evidence>
<dbReference type="AlphaFoldDB" id="A0A0S7EIY1"/>
<keyword evidence="1" id="KW-1133">Transmembrane helix</keyword>
<dbReference type="Pfam" id="PF19193">
    <property type="entry name" value="Tectonin"/>
    <property type="match status" value="1"/>
</dbReference>
<keyword evidence="1" id="KW-0812">Transmembrane</keyword>
<organism evidence="2">
    <name type="scientific">Poeciliopsis prolifica</name>
    <name type="common">blackstripe livebearer</name>
    <dbReference type="NCBI Taxonomy" id="188132"/>
    <lineage>
        <taxon>Eukaryota</taxon>
        <taxon>Metazoa</taxon>
        <taxon>Chordata</taxon>
        <taxon>Craniata</taxon>
        <taxon>Vertebrata</taxon>
        <taxon>Euteleostomi</taxon>
        <taxon>Actinopterygii</taxon>
        <taxon>Neopterygii</taxon>
        <taxon>Teleostei</taxon>
        <taxon>Neoteleostei</taxon>
        <taxon>Acanthomorphata</taxon>
        <taxon>Ovalentaria</taxon>
        <taxon>Atherinomorphae</taxon>
        <taxon>Cyprinodontiformes</taxon>
        <taxon>Poeciliidae</taxon>
        <taxon>Poeciliinae</taxon>
        <taxon>Poeciliopsis</taxon>
    </lineage>
</organism>
<gene>
    <name evidence="2" type="primary">FEL</name>
</gene>